<dbReference type="SUPFAM" id="SSF52768">
    <property type="entry name" value="Arginase/deacetylase"/>
    <property type="match status" value="1"/>
</dbReference>
<dbReference type="InterPro" id="IPR037138">
    <property type="entry name" value="His_deacetylse_dom_sf"/>
</dbReference>
<gene>
    <name evidence="2" type="ORF">S01H1_26560</name>
</gene>
<evidence type="ECO:0000313" key="2">
    <source>
        <dbReference type="EMBL" id="GAF97777.1"/>
    </source>
</evidence>
<feature type="domain" description="Histone deacetylase" evidence="1">
    <location>
        <begin position="32"/>
        <end position="252"/>
    </location>
</feature>
<dbReference type="PANTHER" id="PTHR10625">
    <property type="entry name" value="HISTONE DEACETYLASE HDAC1-RELATED"/>
    <property type="match status" value="1"/>
</dbReference>
<protein>
    <recommendedName>
        <fullName evidence="1">Histone deacetylase domain-containing protein</fullName>
    </recommendedName>
</protein>
<reference evidence="2" key="1">
    <citation type="journal article" date="2014" name="Front. Microbiol.">
        <title>High frequency of phylogenetically diverse reductive dehalogenase-homologous genes in deep subseafloor sedimentary metagenomes.</title>
        <authorList>
            <person name="Kawai M."/>
            <person name="Futagami T."/>
            <person name="Toyoda A."/>
            <person name="Takaki Y."/>
            <person name="Nishi S."/>
            <person name="Hori S."/>
            <person name="Arai W."/>
            <person name="Tsubouchi T."/>
            <person name="Morono Y."/>
            <person name="Uchiyama I."/>
            <person name="Ito T."/>
            <person name="Fujiyama A."/>
            <person name="Inagaki F."/>
            <person name="Takami H."/>
        </authorList>
    </citation>
    <scope>NUCLEOTIDE SEQUENCE</scope>
    <source>
        <strain evidence="2">Expedition CK06-06</strain>
    </source>
</reference>
<dbReference type="InterPro" id="IPR023801">
    <property type="entry name" value="His_deacetylse_dom"/>
</dbReference>
<proteinExistence type="predicted"/>
<feature type="non-terminal residue" evidence="2">
    <location>
        <position position="1"/>
    </location>
</feature>
<dbReference type="PRINTS" id="PR01270">
    <property type="entry name" value="HDASUPER"/>
</dbReference>
<dbReference type="GO" id="GO:0040029">
    <property type="term" value="P:epigenetic regulation of gene expression"/>
    <property type="evidence" value="ECO:0007669"/>
    <property type="project" value="TreeGrafter"/>
</dbReference>
<feature type="non-terminal residue" evidence="2">
    <location>
        <position position="282"/>
    </location>
</feature>
<organism evidence="2">
    <name type="scientific">marine sediment metagenome</name>
    <dbReference type="NCBI Taxonomy" id="412755"/>
    <lineage>
        <taxon>unclassified sequences</taxon>
        <taxon>metagenomes</taxon>
        <taxon>ecological metagenomes</taxon>
    </lineage>
</organism>
<sequence length="282" mass="30811">RQYYRAANLGESYTGNLARFLSRDNVPLGRSGKVEEAARLIIGQAKAAADMVAAGEAEKVVALGGGMHHAKPHYGEGFCIYNDVAFCARYLRQVHGLDRVLVLDTDAHAGNGTAEYFYDDPSVLLVDLHQDPRTLYPGTGFADQLGSGDGKGFTINVPMPPFSEWGAYRLVFEKIVRPVTEEFRPQVIIRNGGSDPHAADELTNLGLQVKDFRMLGEQVREMAGVCAGREVDLIGSGYNRQVLPHAWLALICGLAGIDVELEEPEIASVWKSVDHSPDDIRT</sequence>
<dbReference type="Gene3D" id="3.40.800.20">
    <property type="entry name" value="Histone deacetylase domain"/>
    <property type="match status" value="1"/>
</dbReference>
<dbReference type="Pfam" id="PF00850">
    <property type="entry name" value="Hist_deacetyl"/>
    <property type="match status" value="1"/>
</dbReference>
<dbReference type="GO" id="GO:0004407">
    <property type="term" value="F:histone deacetylase activity"/>
    <property type="evidence" value="ECO:0007669"/>
    <property type="project" value="TreeGrafter"/>
</dbReference>
<dbReference type="EMBL" id="BARS01016103">
    <property type="protein sequence ID" value="GAF97777.1"/>
    <property type="molecule type" value="Genomic_DNA"/>
</dbReference>
<dbReference type="PANTHER" id="PTHR10625:SF10">
    <property type="entry name" value="HISTONE DEACETYLASE HDAC1"/>
    <property type="match status" value="1"/>
</dbReference>
<name>X0UBM3_9ZZZZ</name>
<dbReference type="AlphaFoldDB" id="X0UBM3"/>
<comment type="caution">
    <text evidence="2">The sequence shown here is derived from an EMBL/GenBank/DDBJ whole genome shotgun (WGS) entry which is preliminary data.</text>
</comment>
<evidence type="ECO:0000259" key="1">
    <source>
        <dbReference type="Pfam" id="PF00850"/>
    </source>
</evidence>
<dbReference type="InterPro" id="IPR000286">
    <property type="entry name" value="HDACs"/>
</dbReference>
<accession>X0UBM3</accession>
<dbReference type="InterPro" id="IPR023696">
    <property type="entry name" value="Ureohydrolase_dom_sf"/>
</dbReference>